<dbReference type="GO" id="GO:0016787">
    <property type="term" value="F:hydrolase activity"/>
    <property type="evidence" value="ECO:0007669"/>
    <property type="project" value="InterPro"/>
</dbReference>
<dbReference type="Proteomes" id="UP000807306">
    <property type="component" value="Unassembled WGS sequence"/>
</dbReference>
<dbReference type="OrthoDB" id="5976022at2759"/>
<name>A0A9P6ES99_9AGAR</name>
<feature type="transmembrane region" description="Helical" evidence="2">
    <location>
        <begin position="12"/>
        <end position="34"/>
    </location>
</feature>
<dbReference type="Pfam" id="PF00149">
    <property type="entry name" value="Metallophos"/>
    <property type="match status" value="1"/>
</dbReference>
<organism evidence="4 5">
    <name type="scientific">Crepidotus variabilis</name>
    <dbReference type="NCBI Taxonomy" id="179855"/>
    <lineage>
        <taxon>Eukaryota</taxon>
        <taxon>Fungi</taxon>
        <taxon>Dikarya</taxon>
        <taxon>Basidiomycota</taxon>
        <taxon>Agaricomycotina</taxon>
        <taxon>Agaricomycetes</taxon>
        <taxon>Agaricomycetidae</taxon>
        <taxon>Agaricales</taxon>
        <taxon>Agaricineae</taxon>
        <taxon>Crepidotaceae</taxon>
        <taxon>Crepidotus</taxon>
    </lineage>
</organism>
<dbReference type="InterPro" id="IPR029052">
    <property type="entry name" value="Metallo-depent_PP-like"/>
</dbReference>
<accession>A0A9P6ES99</accession>
<sequence length="484" mass="55006">MVMTNATRRTAVLFAFIPILGLYLIYTFRLHYFIPAIATWPTQRQIVAEFSTYMRHRMFPWTKKQDALKQAMENGVRTPFRRHIVAVGDMHGDFGNARKVLQFAGVVDDMGDWTGDVDFFVQTGDIIDRGDDTIKLFTWMDQLRTQAHATGATVLNLMGNHEWMNAIGDWRYVYPSELKTFGTIAARQRMLSTGRIGTSWARNYTTAARLPLHPSIGPPNSPYPPQLSVHFQKESETDPREVLGPLGEVLEERSPDDHTESVGKAKAKRKINTPRRKGKIHYEDATHLRDPLSHSAISFVHGGLSPTFSNLAPFPSKINELAHSLLFKLQHRKQPRVSPPNPYPGLPLSSTYEEQELYDGNGPLWYRGWAMMDEETVCRDVDAVLRKTGTKRMVMGHTPDFHNIVSRCDGKIIIIDTGISHAYGGVLSALSIHYTLAPIGEDEDKKWLETEIVSALYADRREVIVQDEREIVGDFWSFEHEDLD</sequence>
<keyword evidence="2" id="KW-1133">Transmembrane helix</keyword>
<dbReference type="PANTHER" id="PTHR46546">
    <property type="entry name" value="SHEWANELLA-LIKE PROTEIN PHOSPHATASE 1"/>
    <property type="match status" value="1"/>
</dbReference>
<feature type="domain" description="Calcineurin-like phosphoesterase" evidence="3">
    <location>
        <begin position="83"/>
        <end position="169"/>
    </location>
</feature>
<evidence type="ECO:0000256" key="2">
    <source>
        <dbReference type="SAM" id="Phobius"/>
    </source>
</evidence>
<reference evidence="4" key="1">
    <citation type="submission" date="2020-11" db="EMBL/GenBank/DDBJ databases">
        <authorList>
            <consortium name="DOE Joint Genome Institute"/>
            <person name="Ahrendt S."/>
            <person name="Riley R."/>
            <person name="Andreopoulos W."/>
            <person name="Labutti K."/>
            <person name="Pangilinan J."/>
            <person name="Ruiz-Duenas F.J."/>
            <person name="Barrasa J.M."/>
            <person name="Sanchez-Garcia M."/>
            <person name="Camarero S."/>
            <person name="Miyauchi S."/>
            <person name="Serrano A."/>
            <person name="Linde D."/>
            <person name="Babiker R."/>
            <person name="Drula E."/>
            <person name="Ayuso-Fernandez I."/>
            <person name="Pacheco R."/>
            <person name="Padilla G."/>
            <person name="Ferreira P."/>
            <person name="Barriuso J."/>
            <person name="Kellner H."/>
            <person name="Castanera R."/>
            <person name="Alfaro M."/>
            <person name="Ramirez L."/>
            <person name="Pisabarro A.G."/>
            <person name="Kuo A."/>
            <person name="Tritt A."/>
            <person name="Lipzen A."/>
            <person name="He G."/>
            <person name="Yan M."/>
            <person name="Ng V."/>
            <person name="Cullen D."/>
            <person name="Martin F."/>
            <person name="Rosso M.-N."/>
            <person name="Henrissat B."/>
            <person name="Hibbett D."/>
            <person name="Martinez A.T."/>
            <person name="Grigoriev I.V."/>
        </authorList>
    </citation>
    <scope>NUCLEOTIDE SEQUENCE</scope>
    <source>
        <strain evidence="4">CBS 506.95</strain>
    </source>
</reference>
<evidence type="ECO:0000259" key="3">
    <source>
        <dbReference type="Pfam" id="PF00149"/>
    </source>
</evidence>
<protein>
    <submittedName>
        <fullName evidence="4">Metallo-dependent phosphatase-like protein</fullName>
    </submittedName>
</protein>
<gene>
    <name evidence="4" type="ORF">CPB83DRAFT_844774</name>
</gene>
<dbReference type="InterPro" id="IPR004843">
    <property type="entry name" value="Calcineurin-like_PHP"/>
</dbReference>
<evidence type="ECO:0000313" key="4">
    <source>
        <dbReference type="EMBL" id="KAF9533923.1"/>
    </source>
</evidence>
<comment type="caution">
    <text evidence="4">The sequence shown here is derived from an EMBL/GenBank/DDBJ whole genome shotgun (WGS) entry which is preliminary data.</text>
</comment>
<dbReference type="Gene3D" id="3.60.21.10">
    <property type="match status" value="1"/>
</dbReference>
<evidence type="ECO:0000313" key="5">
    <source>
        <dbReference type="Proteomes" id="UP000807306"/>
    </source>
</evidence>
<keyword evidence="2" id="KW-0812">Transmembrane</keyword>
<keyword evidence="2" id="KW-0472">Membrane</keyword>
<feature type="region of interest" description="Disordered" evidence="1">
    <location>
        <begin position="252"/>
        <end position="274"/>
    </location>
</feature>
<keyword evidence="5" id="KW-1185">Reference proteome</keyword>
<feature type="compositionally biased region" description="Basic and acidic residues" evidence="1">
    <location>
        <begin position="252"/>
        <end position="263"/>
    </location>
</feature>
<proteinExistence type="predicted"/>
<dbReference type="EMBL" id="MU157827">
    <property type="protein sequence ID" value="KAF9533923.1"/>
    <property type="molecule type" value="Genomic_DNA"/>
</dbReference>
<dbReference type="AlphaFoldDB" id="A0A9P6ES99"/>
<evidence type="ECO:0000256" key="1">
    <source>
        <dbReference type="SAM" id="MobiDB-lite"/>
    </source>
</evidence>
<dbReference type="PANTHER" id="PTHR46546:SF4">
    <property type="entry name" value="SHEWANELLA-LIKE PROTEIN PHOSPHATASE 1"/>
    <property type="match status" value="1"/>
</dbReference>
<feature type="compositionally biased region" description="Basic residues" evidence="1">
    <location>
        <begin position="265"/>
        <end position="274"/>
    </location>
</feature>
<dbReference type="SUPFAM" id="SSF56300">
    <property type="entry name" value="Metallo-dependent phosphatases"/>
    <property type="match status" value="1"/>
</dbReference>